<comment type="similarity">
    <text evidence="6">Belongs to the L2HGDH family.</text>
</comment>
<reference evidence="11" key="1">
    <citation type="journal article" date="2018" name="Nat. Microbiol.">
        <title>Leveraging single-cell genomics to expand the fungal tree of life.</title>
        <authorList>
            <person name="Ahrendt S.R."/>
            <person name="Quandt C.A."/>
            <person name="Ciobanu D."/>
            <person name="Clum A."/>
            <person name="Salamov A."/>
            <person name="Andreopoulos B."/>
            <person name="Cheng J.F."/>
            <person name="Woyke T."/>
            <person name="Pelin A."/>
            <person name="Henrissat B."/>
            <person name="Reynolds N.K."/>
            <person name="Benny G.L."/>
            <person name="Smith M.E."/>
            <person name="James T.Y."/>
            <person name="Grigoriev I.V."/>
        </authorList>
    </citation>
    <scope>NUCLEOTIDE SEQUENCE [LARGE SCALE GENOMIC DNA]</scope>
    <source>
        <strain evidence="11">Baker2002</strain>
    </source>
</reference>
<dbReference type="EC" id="1.1.99.2" evidence="7"/>
<dbReference type="PANTHER" id="PTHR43104">
    <property type="entry name" value="L-2-HYDROXYGLUTARATE DEHYDROGENASE, MITOCHONDRIAL"/>
    <property type="match status" value="1"/>
</dbReference>
<dbReference type="InterPro" id="IPR036188">
    <property type="entry name" value="FAD/NAD-bd_sf"/>
</dbReference>
<proteinExistence type="inferred from homology"/>
<evidence type="ECO:0000313" key="10">
    <source>
        <dbReference type="EMBL" id="RKP30997.1"/>
    </source>
</evidence>
<dbReference type="PANTHER" id="PTHR43104:SF4">
    <property type="entry name" value="L-2-HYDROXYGLUTARATE DEHYDROGENASE, MITOCHONDRIAL"/>
    <property type="match status" value="1"/>
</dbReference>
<evidence type="ECO:0000259" key="9">
    <source>
        <dbReference type="Pfam" id="PF01266"/>
    </source>
</evidence>
<feature type="domain" description="FAD dependent oxidoreductase" evidence="9">
    <location>
        <begin position="24"/>
        <end position="396"/>
    </location>
</feature>
<protein>
    <recommendedName>
        <fullName evidence="8">L-2-hydroxyglutarate dehydrogenase, mitochondrial</fullName>
        <ecNumber evidence="7">1.1.99.2</ecNumber>
    </recommendedName>
</protein>
<evidence type="ECO:0000256" key="6">
    <source>
        <dbReference type="ARBA" id="ARBA00037941"/>
    </source>
</evidence>
<dbReference type="SUPFAM" id="SSF51905">
    <property type="entry name" value="FAD/NAD(P)-binding domain"/>
    <property type="match status" value="1"/>
</dbReference>
<evidence type="ECO:0000256" key="5">
    <source>
        <dbReference type="ARBA" id="ARBA00036066"/>
    </source>
</evidence>
<name>A0A4P9ZDG9_9ASCO</name>
<evidence type="ECO:0000256" key="4">
    <source>
        <dbReference type="ARBA" id="ARBA00023002"/>
    </source>
</evidence>
<dbReference type="Gene3D" id="3.30.9.10">
    <property type="entry name" value="D-Amino Acid Oxidase, subunit A, domain 2"/>
    <property type="match status" value="1"/>
</dbReference>
<keyword evidence="2" id="KW-0285">Flavoprotein</keyword>
<evidence type="ECO:0000256" key="1">
    <source>
        <dbReference type="ARBA" id="ARBA00001974"/>
    </source>
</evidence>
<dbReference type="GO" id="GO:0047545">
    <property type="term" value="F:(S)-2-hydroxyglutarate dehydrogenase activity"/>
    <property type="evidence" value="ECO:0007669"/>
    <property type="project" value="UniProtKB-EC"/>
</dbReference>
<dbReference type="Pfam" id="PF01266">
    <property type="entry name" value="DAO"/>
    <property type="match status" value="1"/>
</dbReference>
<dbReference type="AlphaFoldDB" id="A0A4P9ZDG9"/>
<keyword evidence="4" id="KW-0560">Oxidoreductase</keyword>
<comment type="catalytic activity">
    <reaction evidence="5">
        <text>(S)-2-hydroxyglutarate + A = 2-oxoglutarate + AH2</text>
        <dbReference type="Rhea" id="RHEA:21252"/>
        <dbReference type="ChEBI" id="CHEBI:13193"/>
        <dbReference type="ChEBI" id="CHEBI:16782"/>
        <dbReference type="ChEBI" id="CHEBI:16810"/>
        <dbReference type="ChEBI" id="CHEBI:17499"/>
        <dbReference type="EC" id="1.1.99.2"/>
    </reaction>
</comment>
<evidence type="ECO:0000313" key="11">
    <source>
        <dbReference type="Proteomes" id="UP000268321"/>
    </source>
</evidence>
<evidence type="ECO:0000256" key="7">
    <source>
        <dbReference type="ARBA" id="ARBA00038878"/>
    </source>
</evidence>
<gene>
    <name evidence="10" type="ORF">METBISCDRAFT_15023</name>
</gene>
<evidence type="ECO:0000256" key="8">
    <source>
        <dbReference type="ARBA" id="ARBA00041137"/>
    </source>
</evidence>
<evidence type="ECO:0000256" key="2">
    <source>
        <dbReference type="ARBA" id="ARBA00022630"/>
    </source>
</evidence>
<organism evidence="10 11">
    <name type="scientific">Metschnikowia bicuspidata</name>
    <dbReference type="NCBI Taxonomy" id="27322"/>
    <lineage>
        <taxon>Eukaryota</taxon>
        <taxon>Fungi</taxon>
        <taxon>Dikarya</taxon>
        <taxon>Ascomycota</taxon>
        <taxon>Saccharomycotina</taxon>
        <taxon>Pichiomycetes</taxon>
        <taxon>Metschnikowiaceae</taxon>
        <taxon>Metschnikowia</taxon>
    </lineage>
</organism>
<dbReference type="Gene3D" id="3.50.50.60">
    <property type="entry name" value="FAD/NAD(P)-binding domain"/>
    <property type="match status" value="1"/>
</dbReference>
<dbReference type="OrthoDB" id="498204at2759"/>
<comment type="cofactor">
    <cofactor evidence="1">
        <name>FAD</name>
        <dbReference type="ChEBI" id="CHEBI:57692"/>
    </cofactor>
</comment>
<keyword evidence="3" id="KW-0274">FAD</keyword>
<dbReference type="EMBL" id="ML004448">
    <property type="protein sequence ID" value="RKP30997.1"/>
    <property type="molecule type" value="Genomic_DNA"/>
</dbReference>
<keyword evidence="11" id="KW-1185">Reference proteome</keyword>
<sequence>MSTRLFCKRAFSLTTRRLVDFSHVVIGGGVVGTAIADQLQKIPANSVALLEQHEMLGMETTSRNSEVVHAGLYYPPDSLKARLCIRGKELIYGLDPHIVSYKQCAKLVVAQSEANVESLEKLLKNARTLSVPAHMVSRSSISAKYPLLRAEYGALESPSTGIMSAHELVTYCKAGFENAGGTLGLQTKVVGLEYEREMRRYVIHCMELGSKDEFTLTAENVANSAGLHAQKISNMLLPEERRVSSHFAKGNYFSFAPVTPIPTSKITSKLIYPCPEPNAVGLGTHLTFNLGGQIRFGPDVEWLTDNDAEALKYNVSSENLVAAHKAVQKYFPGVKLEELQPSYSGIRPKLLSKSDSLRTFADFYIEEEAGFPGFVNLLGIESPGLTSALAIGEHVRNMYHA</sequence>
<dbReference type="Proteomes" id="UP000268321">
    <property type="component" value="Unassembled WGS sequence"/>
</dbReference>
<accession>A0A4P9ZDG9</accession>
<dbReference type="InterPro" id="IPR006076">
    <property type="entry name" value="FAD-dep_OxRdtase"/>
</dbReference>
<evidence type="ECO:0000256" key="3">
    <source>
        <dbReference type="ARBA" id="ARBA00022827"/>
    </source>
</evidence>